<dbReference type="GO" id="GO:0005975">
    <property type="term" value="P:carbohydrate metabolic process"/>
    <property type="evidence" value="ECO:0007669"/>
    <property type="project" value="InterPro"/>
</dbReference>
<dbReference type="PANTHER" id="PTHR11177:SF317">
    <property type="entry name" value="CHITINASE 12-RELATED"/>
    <property type="match status" value="1"/>
</dbReference>
<evidence type="ECO:0000313" key="9">
    <source>
        <dbReference type="EMBL" id="PZP48094.1"/>
    </source>
</evidence>
<keyword evidence="4" id="KW-0146">Chitin degradation</keyword>
<reference evidence="9 10" key="1">
    <citation type="submission" date="2017-11" db="EMBL/GenBank/DDBJ databases">
        <title>Infants hospitalized years apart are colonized by the same room-sourced microbial strains.</title>
        <authorList>
            <person name="Brooks B."/>
            <person name="Olm M.R."/>
            <person name="Firek B.A."/>
            <person name="Baker R."/>
            <person name="Thomas B.C."/>
            <person name="Morowitz M.J."/>
            <person name="Banfield J.F."/>
        </authorList>
    </citation>
    <scope>NUCLEOTIDE SEQUENCE [LARGE SCALE GENOMIC DNA]</scope>
    <source>
        <strain evidence="9">S2_009_000_R2_76</strain>
    </source>
</reference>
<dbReference type="PROSITE" id="PS51910">
    <property type="entry name" value="GH18_2"/>
    <property type="match status" value="1"/>
</dbReference>
<dbReference type="CDD" id="cd06548">
    <property type="entry name" value="GH18_chitinase"/>
    <property type="match status" value="1"/>
</dbReference>
<evidence type="ECO:0000256" key="5">
    <source>
        <dbReference type="ARBA" id="ARBA00023295"/>
    </source>
</evidence>
<dbReference type="GO" id="GO:0006032">
    <property type="term" value="P:chitin catabolic process"/>
    <property type="evidence" value="ECO:0007669"/>
    <property type="project" value="UniProtKB-KW"/>
</dbReference>
<evidence type="ECO:0000313" key="10">
    <source>
        <dbReference type="Proteomes" id="UP000249645"/>
    </source>
</evidence>
<dbReference type="InterPro" id="IPR050314">
    <property type="entry name" value="Glycosyl_Hydrlase_18"/>
</dbReference>
<evidence type="ECO:0000256" key="2">
    <source>
        <dbReference type="ARBA" id="ARBA00012729"/>
    </source>
</evidence>
<dbReference type="GO" id="GO:0008843">
    <property type="term" value="F:endochitinase activity"/>
    <property type="evidence" value="ECO:0007669"/>
    <property type="project" value="UniProtKB-EC"/>
</dbReference>
<dbReference type="AlphaFoldDB" id="A0A2W5F1K8"/>
<dbReference type="Gene3D" id="3.10.50.10">
    <property type="match status" value="1"/>
</dbReference>
<organism evidence="9 10">
    <name type="scientific">Pseudopedobacter saltans</name>
    <dbReference type="NCBI Taxonomy" id="151895"/>
    <lineage>
        <taxon>Bacteria</taxon>
        <taxon>Pseudomonadati</taxon>
        <taxon>Bacteroidota</taxon>
        <taxon>Sphingobacteriia</taxon>
        <taxon>Sphingobacteriales</taxon>
        <taxon>Sphingobacteriaceae</taxon>
        <taxon>Pseudopedobacter</taxon>
    </lineage>
</organism>
<accession>A0A2W5F1K8</accession>
<evidence type="ECO:0000256" key="6">
    <source>
        <dbReference type="RuleBase" id="RU000489"/>
    </source>
</evidence>
<dbReference type="InterPro" id="IPR011583">
    <property type="entry name" value="Chitinase_II/V-like_cat"/>
</dbReference>
<dbReference type="EMBL" id="QFOI01000171">
    <property type="protein sequence ID" value="PZP48094.1"/>
    <property type="molecule type" value="Genomic_DNA"/>
</dbReference>
<proteinExistence type="inferred from homology"/>
<dbReference type="InterPro" id="IPR001223">
    <property type="entry name" value="Glyco_hydro18_cat"/>
</dbReference>
<evidence type="ECO:0000256" key="3">
    <source>
        <dbReference type="ARBA" id="ARBA00022801"/>
    </source>
</evidence>
<dbReference type="SUPFAM" id="SSF51445">
    <property type="entry name" value="(Trans)glycosidases"/>
    <property type="match status" value="1"/>
</dbReference>
<keyword evidence="4" id="KW-0624">Polysaccharide degradation</keyword>
<keyword evidence="5 6" id="KW-0326">Glycosidase</keyword>
<dbReference type="InterPro" id="IPR001579">
    <property type="entry name" value="Glyco_hydro_18_chit_AS"/>
</dbReference>
<dbReference type="SUPFAM" id="SSF54556">
    <property type="entry name" value="Chitinase insertion domain"/>
    <property type="match status" value="1"/>
</dbReference>
<sequence length="364" mass="41392">MSAKLFAIFTAIIITSTTIAQKKRPLVIAYYTGDSSLINQYNIGQLDQIIYSFAHLRNDSITLSKAKDSITLHHLASLKKQYPRLKILLSMGGWSGCAPCSETFSRENGRKTFAITTQKMLKYFDVDGLDLDWEYPTIEGYPGHLYQASDKTNFTELIKTLRKTLGKKYELSFAAGGFQHYLDSAVEWKKIMPLLDRVNIMSYDLVSGYATVTGHHTPLYSTNRKEESTDKAVQYLLKLGIPPKKLVIGGAFYSRIWKNVAPINNGLYQTGAHTKGVDFRKYDSAFTTKNGWQYFWDEKAQAPYWYNAKDSSFATGDDIRSIKAKTQYVLDNRLGGIMFWELPLDLPRNGMVQAITDVMDKNHR</sequence>
<evidence type="ECO:0000256" key="4">
    <source>
        <dbReference type="ARBA" id="ARBA00023024"/>
    </source>
</evidence>
<dbReference type="SMART" id="SM00636">
    <property type="entry name" value="Glyco_18"/>
    <property type="match status" value="1"/>
</dbReference>
<evidence type="ECO:0000256" key="1">
    <source>
        <dbReference type="ARBA" id="ARBA00000822"/>
    </source>
</evidence>
<dbReference type="Proteomes" id="UP000249645">
    <property type="component" value="Unassembled WGS sequence"/>
</dbReference>
<dbReference type="GO" id="GO:0008061">
    <property type="term" value="F:chitin binding"/>
    <property type="evidence" value="ECO:0007669"/>
    <property type="project" value="InterPro"/>
</dbReference>
<dbReference type="Pfam" id="PF00704">
    <property type="entry name" value="Glyco_hydro_18"/>
    <property type="match status" value="1"/>
</dbReference>
<dbReference type="Gene3D" id="3.20.20.80">
    <property type="entry name" value="Glycosidases"/>
    <property type="match status" value="1"/>
</dbReference>
<comment type="similarity">
    <text evidence="7">Belongs to the glycosyl hydrolase 18 family.</text>
</comment>
<protein>
    <recommendedName>
        <fullName evidence="2">chitinase</fullName>
        <ecNumber evidence="2">3.2.1.14</ecNumber>
    </recommendedName>
</protein>
<keyword evidence="3 6" id="KW-0378">Hydrolase</keyword>
<dbReference type="EC" id="3.2.1.14" evidence="2"/>
<name>A0A2W5F1K8_9SPHI</name>
<dbReference type="PANTHER" id="PTHR11177">
    <property type="entry name" value="CHITINASE"/>
    <property type="match status" value="1"/>
</dbReference>
<keyword evidence="4" id="KW-0119">Carbohydrate metabolism</keyword>
<evidence type="ECO:0000259" key="8">
    <source>
        <dbReference type="PROSITE" id="PS51910"/>
    </source>
</evidence>
<gene>
    <name evidence="9" type="ORF">DI598_10325</name>
</gene>
<feature type="domain" description="GH18" evidence="8">
    <location>
        <begin position="25"/>
        <end position="362"/>
    </location>
</feature>
<dbReference type="InterPro" id="IPR017853">
    <property type="entry name" value="GH"/>
</dbReference>
<evidence type="ECO:0000256" key="7">
    <source>
        <dbReference type="RuleBase" id="RU004453"/>
    </source>
</evidence>
<comment type="catalytic activity">
    <reaction evidence="1">
        <text>Random endo-hydrolysis of N-acetyl-beta-D-glucosaminide (1-&gt;4)-beta-linkages in chitin and chitodextrins.</text>
        <dbReference type="EC" id="3.2.1.14"/>
    </reaction>
</comment>
<dbReference type="InterPro" id="IPR029070">
    <property type="entry name" value="Chitinase_insertion_sf"/>
</dbReference>
<dbReference type="PROSITE" id="PS01095">
    <property type="entry name" value="GH18_1"/>
    <property type="match status" value="1"/>
</dbReference>
<comment type="caution">
    <text evidence="9">The sequence shown here is derived from an EMBL/GenBank/DDBJ whole genome shotgun (WGS) entry which is preliminary data.</text>
</comment>